<dbReference type="Gene3D" id="3.40.50.11950">
    <property type="match status" value="1"/>
</dbReference>
<evidence type="ECO:0000256" key="8">
    <source>
        <dbReference type="ARBA" id="ARBA00033696"/>
    </source>
</evidence>
<dbReference type="InterPro" id="IPR000560">
    <property type="entry name" value="His_Pase_clade-2"/>
</dbReference>
<evidence type="ECO:0000256" key="9">
    <source>
        <dbReference type="ARBA" id="ARBA00034629"/>
    </source>
</evidence>
<dbReference type="OrthoDB" id="18042at2759"/>
<dbReference type="InterPro" id="IPR033379">
    <property type="entry name" value="Acid_Pase_AS"/>
</dbReference>
<dbReference type="PROSITE" id="PS00616">
    <property type="entry name" value="HIS_ACID_PHOSPHAT_1"/>
    <property type="match status" value="1"/>
</dbReference>
<dbReference type="Gene3D" id="3.30.470.20">
    <property type="entry name" value="ATP-grasp fold, B domain"/>
    <property type="match status" value="1"/>
</dbReference>
<name>A0A177BC96_9BILA</name>
<dbReference type="PANTHER" id="PTHR12750">
    <property type="entry name" value="DIPHOSPHOINOSITOL PENTAKISPHOSPHATE KINASE"/>
    <property type="match status" value="1"/>
</dbReference>
<proteinExistence type="inferred from homology"/>
<dbReference type="GO" id="GO:0032958">
    <property type="term" value="P:inositol phosphate biosynthetic process"/>
    <property type="evidence" value="ECO:0007669"/>
    <property type="project" value="TreeGrafter"/>
</dbReference>
<dbReference type="EC" id="2.7.4.24" evidence="10"/>
<dbReference type="EMBL" id="LWCA01000077">
    <property type="protein sequence ID" value="OAF71141.1"/>
    <property type="molecule type" value="Genomic_DNA"/>
</dbReference>
<sequence length="1009" mass="116258">MSSKKYNLKINRKMVVVGVCSMSKKSHSNPMNEILKRLRKFDHIECFIFDERLILNEPIETWPLCDCLITFYSVGFPLHKAIRYATLRKPYLINQCDDQYLLQNRLKVYQALEKSNICIPRYAVIDHSLENKNYYIEDDTLIIDNQKFPKPFVEKPISAENHNIYIYFPSSAGGGSQRLFRKVGSRSSVYSKVSTIRTNGCYIYEEFMATDGTDVKVYTVGLDYAHAEARKAPALDGKVERDADGKECRHPVILSAKEKMIARKICLGFKQTVCGFDILRMNGESYVCDVNGFSFVKNSKKYYDDCAKILGNMILRKLAPALKLPYSIDYHQEDIRKIVTSSGDMMELRCIIAVMRHGDRTPKQKMKMQVYNSKFYKLFEEYNGYKTGRIKLKTPSSLQKVLEIARQLLNDVEQGPVIEKTQKLEQLKSVLEMYDHFSGINRKVQLKFLKKLGSSDIVYSSSLDHSSTCLNKEPHEEPVLVLILKWGGELTPTGIIQAEELGRAYSCMYPGGQGKYGKPGLGLLRLHSTFRHDLKIYASDEGRVQMTAAAFAKGFLMLEGELPPILVQMVKSANTSSLLDNSSRQNYDKMSHKLVLQKLFNKDKDLELEDIYKILSKDSENSVIRALLKLRNPFMCCKRLYTLINLFLVYIEEVFRSVEKTEVFRYYSNETHDTVLQRWWKLAKDFMTTNDRFNTSKIPDIYDCAKYDFLHNSILKCDILNEIYSLSQLMADVVVPLEYGISSQEKLSIGQEICTPLLRKIYSDLSSNEETENATRLNSIYSKGVSTPQRHVKTRLYFTSESHIHGLASILRYGDIFRKDDEQWSRSLKYLENISEFNYLTQIIFLLYEDPQKDIDSDERFRIELHFSSGANLVHTDVQSNPLGPGYHTAFSKKNKSKRDNMRTVASSFELSEKYKCKPITIREAQNFLCHSCRKTLPSKMKLYSTSIVPQFQINLELKKSDSIKSNENSQNSKDSQGKLNALRFESNSQSSSKRYTNARVIYIIIILG</sequence>
<comment type="similarity">
    <text evidence="2 10">Belongs to the histidine acid phosphatase family. VIP1 subfamily.</text>
</comment>
<dbReference type="Proteomes" id="UP000078046">
    <property type="component" value="Unassembled WGS sequence"/>
</dbReference>
<keyword evidence="13" id="KW-1185">Reference proteome</keyword>
<protein>
    <recommendedName>
        <fullName evidence="10">Inositol hexakisphosphate and diphosphoinositol-pentakisphosphate kinase</fullName>
        <ecNumber evidence="10">2.7.4.24</ecNumber>
    </recommendedName>
</protein>
<evidence type="ECO:0000256" key="1">
    <source>
        <dbReference type="ARBA" id="ARBA00004514"/>
    </source>
</evidence>
<reference evidence="12 13" key="1">
    <citation type="submission" date="2016-04" db="EMBL/GenBank/DDBJ databases">
        <title>The genome of Intoshia linei affirms orthonectids as highly simplified spiralians.</title>
        <authorList>
            <person name="Mikhailov K.V."/>
            <person name="Slusarev G.S."/>
            <person name="Nikitin M.A."/>
            <person name="Logacheva M.D."/>
            <person name="Penin A."/>
            <person name="Aleoshin V."/>
            <person name="Panchin Y.V."/>
        </authorList>
    </citation>
    <scope>NUCLEOTIDE SEQUENCE [LARGE SCALE GENOMIC DNA]</scope>
    <source>
        <strain evidence="12">Intl2013</strain>
        <tissue evidence="12">Whole animal</tissue>
    </source>
</reference>
<evidence type="ECO:0000256" key="4">
    <source>
        <dbReference type="ARBA" id="ARBA00022679"/>
    </source>
</evidence>
<evidence type="ECO:0000313" key="12">
    <source>
        <dbReference type="EMBL" id="OAF71141.1"/>
    </source>
</evidence>
<dbReference type="Gene3D" id="3.40.50.1240">
    <property type="entry name" value="Phosphoglycerate mutase-like"/>
    <property type="match status" value="1"/>
</dbReference>
<accession>A0A177BC96</accession>
<evidence type="ECO:0000256" key="7">
    <source>
        <dbReference type="ARBA" id="ARBA00022840"/>
    </source>
</evidence>
<keyword evidence="5 10" id="KW-0547">Nucleotide-binding</keyword>
<dbReference type="Pfam" id="PF00328">
    <property type="entry name" value="His_Phos_2"/>
    <property type="match status" value="1"/>
</dbReference>
<dbReference type="GO" id="GO:0052723">
    <property type="term" value="F:inositol hexakisphosphate 1-kinase activity"/>
    <property type="evidence" value="ECO:0007669"/>
    <property type="project" value="RHEA"/>
</dbReference>
<evidence type="ECO:0000256" key="5">
    <source>
        <dbReference type="ARBA" id="ARBA00022741"/>
    </source>
</evidence>
<dbReference type="InterPro" id="IPR040557">
    <property type="entry name" value="VIP1_N"/>
</dbReference>
<comment type="caution">
    <text evidence="12">The sequence shown here is derived from an EMBL/GenBank/DDBJ whole genome shotgun (WGS) entry which is preliminary data.</text>
</comment>
<evidence type="ECO:0000256" key="2">
    <source>
        <dbReference type="ARBA" id="ARBA00005609"/>
    </source>
</evidence>
<evidence type="ECO:0000259" key="11">
    <source>
        <dbReference type="Pfam" id="PF18086"/>
    </source>
</evidence>
<keyword evidence="7 10" id="KW-0067">ATP-binding</keyword>
<dbReference type="FunFam" id="3.30.470.20:FF:000003">
    <property type="entry name" value="Inositol hexakisphosphate and diphosphoinositol-pentakisphosphate kinase"/>
    <property type="match status" value="1"/>
</dbReference>
<comment type="catalytic activity">
    <reaction evidence="8">
        <text>5-diphospho-1D-myo-inositol 1,2,3,4,6-pentakisphosphate + ATP + H(+) = 1,5-bis(diphospho)-1D-myo-inositol 2,3,4,6-tetrakisphosphate + ADP</text>
        <dbReference type="Rhea" id="RHEA:10276"/>
        <dbReference type="ChEBI" id="CHEBI:15378"/>
        <dbReference type="ChEBI" id="CHEBI:30616"/>
        <dbReference type="ChEBI" id="CHEBI:58628"/>
        <dbReference type="ChEBI" id="CHEBI:77983"/>
        <dbReference type="ChEBI" id="CHEBI:456216"/>
        <dbReference type="EC" id="2.7.4.24"/>
    </reaction>
    <physiologicalReaction direction="left-to-right" evidence="8">
        <dbReference type="Rhea" id="RHEA:10277"/>
    </physiologicalReaction>
</comment>
<organism evidence="12 13">
    <name type="scientific">Intoshia linei</name>
    <dbReference type="NCBI Taxonomy" id="1819745"/>
    <lineage>
        <taxon>Eukaryota</taxon>
        <taxon>Metazoa</taxon>
        <taxon>Spiralia</taxon>
        <taxon>Lophotrochozoa</taxon>
        <taxon>Mesozoa</taxon>
        <taxon>Orthonectida</taxon>
        <taxon>Rhopaluridae</taxon>
        <taxon>Intoshia</taxon>
    </lineage>
</organism>
<evidence type="ECO:0000256" key="3">
    <source>
        <dbReference type="ARBA" id="ARBA00022490"/>
    </source>
</evidence>
<dbReference type="SUPFAM" id="SSF56059">
    <property type="entry name" value="Glutathione synthetase ATP-binding domain-like"/>
    <property type="match status" value="1"/>
</dbReference>
<comment type="subcellular location">
    <subcellularLocation>
        <location evidence="1 10">Cytoplasm</location>
        <location evidence="1 10">Cytosol</location>
    </subcellularLocation>
</comment>
<dbReference type="GO" id="GO:0006020">
    <property type="term" value="P:inositol metabolic process"/>
    <property type="evidence" value="ECO:0007669"/>
    <property type="project" value="TreeGrafter"/>
</dbReference>
<dbReference type="GO" id="GO:0005829">
    <property type="term" value="C:cytosol"/>
    <property type="evidence" value="ECO:0007669"/>
    <property type="project" value="UniProtKB-SubCell"/>
</dbReference>
<keyword evidence="6 10" id="KW-0418">Kinase</keyword>
<dbReference type="CDD" id="cd07061">
    <property type="entry name" value="HP_HAP_like"/>
    <property type="match status" value="1"/>
</dbReference>
<dbReference type="InterPro" id="IPR037446">
    <property type="entry name" value="His_Pase_VIP1"/>
</dbReference>
<feature type="domain" description="VIP1 N-terminal" evidence="11">
    <location>
        <begin position="15"/>
        <end position="103"/>
    </location>
</feature>
<dbReference type="GO" id="GO:0005524">
    <property type="term" value="F:ATP binding"/>
    <property type="evidence" value="ECO:0007669"/>
    <property type="project" value="UniProtKB-KW"/>
</dbReference>
<dbReference type="AlphaFoldDB" id="A0A177BC96"/>
<keyword evidence="3 10" id="KW-0963">Cytoplasm</keyword>
<evidence type="ECO:0000256" key="10">
    <source>
        <dbReference type="RuleBase" id="RU365032"/>
    </source>
</evidence>
<dbReference type="Pfam" id="PF18086">
    <property type="entry name" value="PPIP5K2_N"/>
    <property type="match status" value="1"/>
</dbReference>
<keyword evidence="4 10" id="KW-0808">Transferase</keyword>
<comment type="catalytic activity">
    <reaction evidence="9">
        <text>1D-myo-inositol hexakisphosphate + ATP = 1-diphospho-1D-myo-inositol 2,3,4,5,6-pentakisphosphate + ADP</text>
        <dbReference type="Rhea" id="RHEA:37459"/>
        <dbReference type="ChEBI" id="CHEBI:30616"/>
        <dbReference type="ChEBI" id="CHEBI:58130"/>
        <dbReference type="ChEBI" id="CHEBI:74946"/>
        <dbReference type="ChEBI" id="CHEBI:456216"/>
        <dbReference type="EC" id="2.7.4.24"/>
    </reaction>
    <physiologicalReaction direction="left-to-right" evidence="9">
        <dbReference type="Rhea" id="RHEA:37460"/>
    </physiologicalReaction>
</comment>
<dbReference type="FunFam" id="3.40.50.11950:FF:000003">
    <property type="entry name" value="Inositol hexakisphosphate and diphosphoinositol-pentakisphosphate kinase"/>
    <property type="match status" value="1"/>
</dbReference>
<evidence type="ECO:0000313" key="13">
    <source>
        <dbReference type="Proteomes" id="UP000078046"/>
    </source>
</evidence>
<dbReference type="InterPro" id="IPR029033">
    <property type="entry name" value="His_PPase_superfam"/>
</dbReference>
<dbReference type="GO" id="GO:0033857">
    <property type="term" value="F:5-diphosphoinositol pentakisphosphate 1-kinase activity"/>
    <property type="evidence" value="ECO:0007669"/>
    <property type="project" value="TreeGrafter"/>
</dbReference>
<dbReference type="SUPFAM" id="SSF53254">
    <property type="entry name" value="Phosphoglycerate mutase-like"/>
    <property type="match status" value="1"/>
</dbReference>
<comment type="function">
    <text evidence="10">Bifunctional inositol kinase that acts in concert with the IP6K kinases to synthesize the diphosphate group-containing inositol pyrophosphates diphosphoinositol pentakisphosphate, PP-InsP5, and bis-diphosphoinositol tetrakisphosphate, (PP)2-InsP4. PP-InsP5 and (PP)2-InsP4, also respectively called InsP7 and InsP8, may regulate a variety of cellular processes, including apoptosis, vesicle trafficking, cytoskeletal dynamics, and exocytosis. Phosphorylates inositol hexakisphosphate (InsP6).</text>
</comment>
<gene>
    <name evidence="12" type="ORF">A3Q56_01098</name>
</gene>
<evidence type="ECO:0000256" key="6">
    <source>
        <dbReference type="ARBA" id="ARBA00022777"/>
    </source>
</evidence>
<dbReference type="PANTHER" id="PTHR12750:SF9">
    <property type="entry name" value="INOSITOL HEXAKISPHOSPHATE AND DIPHOSPHOINOSITOL-PENTAKISPHOSPHATE KINASE"/>
    <property type="match status" value="1"/>
</dbReference>
<dbReference type="FunFam" id="3.40.50.11950:FF:000002">
    <property type="entry name" value="Inositol hexakisphosphate and diphosphoinositol-pentakisphosphate kinase"/>
    <property type="match status" value="1"/>
</dbReference>